<evidence type="ECO:0000256" key="2">
    <source>
        <dbReference type="ARBA" id="ARBA00007613"/>
    </source>
</evidence>
<dbReference type="OrthoDB" id="5607838at2"/>
<keyword evidence="5" id="KW-0812">Transmembrane</keyword>
<sequence length="412" mass="46775">MRMLFIGPAWLLFGLVGMGSHVLAEPLTLAEVEERAAGDPGIERFRHEARAMEEDAVAAGELPDPQLTTELLQFPLDRPGFQQDEMTQIQLGLRQTFPRGDSRQYRSQQQRAQAGVKKALAGNREKEIIREARNAYLQLILEHRRQEVLEDSRDLFENLVAMTERSSASGMVSRQDVMRAELELERLEDRILQARQRRDRAQASLARWIGDAAYRPLPDGGFPELPDWKDQDLTDHPRLAASRARIRASDQGVALAEEAYKPEWSVQVGYGVRTNTAVANRHRLGAMVSVDLPLFTGDRQDRRLSARQSEREAAVRHRDETQLALEREVNAAMADLEQLRERDARYRNRLLEVANANAEAAERAYSAGTTDFTALMESRLLALETRLDSLRLTTERKQARAQLLYLLGEDTP</sequence>
<evidence type="ECO:0000256" key="5">
    <source>
        <dbReference type="ARBA" id="ARBA00022692"/>
    </source>
</evidence>
<keyword evidence="10" id="KW-1185">Reference proteome</keyword>
<accession>A0A2A2EWK2</accession>
<reference evidence="9 10" key="1">
    <citation type="submission" date="2017-08" db="EMBL/GenBank/DDBJ databases">
        <title>Halovibrio sewagensis sp. nov., isolated from wastewater of high salinity.</title>
        <authorList>
            <person name="Dong X."/>
            <person name="Zhang G."/>
        </authorList>
    </citation>
    <scope>NUCLEOTIDE SEQUENCE [LARGE SCALE GENOMIC DNA]</scope>
    <source>
        <strain evidence="9 10">YL5-2</strain>
    </source>
</reference>
<evidence type="ECO:0000256" key="8">
    <source>
        <dbReference type="SAM" id="Coils"/>
    </source>
</evidence>
<dbReference type="GO" id="GO:0015562">
    <property type="term" value="F:efflux transmembrane transporter activity"/>
    <property type="evidence" value="ECO:0007669"/>
    <property type="project" value="InterPro"/>
</dbReference>
<comment type="caution">
    <text evidence="9">The sequence shown here is derived from an EMBL/GenBank/DDBJ whole genome shotgun (WGS) entry which is preliminary data.</text>
</comment>
<dbReference type="Gene3D" id="1.20.1600.10">
    <property type="entry name" value="Outer membrane efflux proteins (OEP)"/>
    <property type="match status" value="1"/>
</dbReference>
<keyword evidence="3" id="KW-0813">Transport</keyword>
<evidence type="ECO:0000256" key="6">
    <source>
        <dbReference type="ARBA" id="ARBA00023136"/>
    </source>
</evidence>
<evidence type="ECO:0000313" key="10">
    <source>
        <dbReference type="Proteomes" id="UP000218896"/>
    </source>
</evidence>
<dbReference type="GO" id="GO:0015288">
    <property type="term" value="F:porin activity"/>
    <property type="evidence" value="ECO:0007669"/>
    <property type="project" value="TreeGrafter"/>
</dbReference>
<dbReference type="EMBL" id="NSKD01000010">
    <property type="protein sequence ID" value="PAU77048.1"/>
    <property type="molecule type" value="Genomic_DNA"/>
</dbReference>
<proteinExistence type="inferred from homology"/>
<organism evidence="9 10">
    <name type="scientific">Halovibrio salipaludis</name>
    <dbReference type="NCBI Taxonomy" id="2032626"/>
    <lineage>
        <taxon>Bacteria</taxon>
        <taxon>Pseudomonadati</taxon>
        <taxon>Pseudomonadota</taxon>
        <taxon>Gammaproteobacteria</taxon>
        <taxon>Oceanospirillales</taxon>
        <taxon>Halomonadaceae</taxon>
        <taxon>Halovibrio</taxon>
    </lineage>
</organism>
<gene>
    <name evidence="9" type="ORF">CK501_15115</name>
</gene>
<protein>
    <recommendedName>
        <fullName evidence="11">Transporter</fullName>
    </recommendedName>
</protein>
<evidence type="ECO:0000313" key="9">
    <source>
        <dbReference type="EMBL" id="PAU77048.1"/>
    </source>
</evidence>
<dbReference type="PANTHER" id="PTHR30026:SF20">
    <property type="entry name" value="OUTER MEMBRANE PROTEIN TOLC"/>
    <property type="match status" value="1"/>
</dbReference>
<dbReference type="Proteomes" id="UP000218896">
    <property type="component" value="Unassembled WGS sequence"/>
</dbReference>
<keyword evidence="6" id="KW-0472">Membrane</keyword>
<comment type="subcellular location">
    <subcellularLocation>
        <location evidence="1">Cell outer membrane</location>
    </subcellularLocation>
</comment>
<dbReference type="Pfam" id="PF02321">
    <property type="entry name" value="OEP"/>
    <property type="match status" value="2"/>
</dbReference>
<comment type="similarity">
    <text evidence="2">Belongs to the outer membrane factor (OMF) (TC 1.B.17) family.</text>
</comment>
<keyword evidence="8" id="KW-0175">Coiled coil</keyword>
<dbReference type="PANTHER" id="PTHR30026">
    <property type="entry name" value="OUTER MEMBRANE PROTEIN TOLC"/>
    <property type="match status" value="1"/>
</dbReference>
<feature type="coiled-coil region" evidence="8">
    <location>
        <begin position="177"/>
        <end position="204"/>
    </location>
</feature>
<feature type="coiled-coil region" evidence="8">
    <location>
        <begin position="322"/>
        <end position="356"/>
    </location>
</feature>
<dbReference type="InterPro" id="IPR051906">
    <property type="entry name" value="TolC-like"/>
</dbReference>
<dbReference type="InterPro" id="IPR003423">
    <property type="entry name" value="OMP_efflux"/>
</dbReference>
<dbReference type="GO" id="GO:1990281">
    <property type="term" value="C:efflux pump complex"/>
    <property type="evidence" value="ECO:0007669"/>
    <property type="project" value="TreeGrafter"/>
</dbReference>
<keyword evidence="4" id="KW-1134">Transmembrane beta strand</keyword>
<dbReference type="AlphaFoldDB" id="A0A2A2EWK2"/>
<evidence type="ECO:0000256" key="3">
    <source>
        <dbReference type="ARBA" id="ARBA00022448"/>
    </source>
</evidence>
<dbReference type="RefSeq" id="WP_095618583.1">
    <property type="nucleotide sequence ID" value="NZ_NSKD01000010.1"/>
</dbReference>
<name>A0A2A2EWK2_9GAMM</name>
<keyword evidence="7" id="KW-0998">Cell outer membrane</keyword>
<dbReference type="GO" id="GO:0009279">
    <property type="term" value="C:cell outer membrane"/>
    <property type="evidence" value="ECO:0007669"/>
    <property type="project" value="UniProtKB-SubCell"/>
</dbReference>
<evidence type="ECO:0000256" key="7">
    <source>
        <dbReference type="ARBA" id="ARBA00023237"/>
    </source>
</evidence>
<evidence type="ECO:0008006" key="11">
    <source>
        <dbReference type="Google" id="ProtNLM"/>
    </source>
</evidence>
<evidence type="ECO:0000256" key="1">
    <source>
        <dbReference type="ARBA" id="ARBA00004442"/>
    </source>
</evidence>
<evidence type="ECO:0000256" key="4">
    <source>
        <dbReference type="ARBA" id="ARBA00022452"/>
    </source>
</evidence>
<dbReference type="SUPFAM" id="SSF56954">
    <property type="entry name" value="Outer membrane efflux proteins (OEP)"/>
    <property type="match status" value="1"/>
</dbReference>